<name>A0A0G0XGU2_9BACT</name>
<dbReference type="EMBL" id="LCCC01000024">
    <property type="protein sequence ID" value="KKS23632.1"/>
    <property type="molecule type" value="Genomic_DNA"/>
</dbReference>
<dbReference type="InterPro" id="IPR037185">
    <property type="entry name" value="EmrE-like"/>
</dbReference>
<proteinExistence type="predicted"/>
<dbReference type="InterPro" id="IPR000620">
    <property type="entry name" value="EamA_dom"/>
</dbReference>
<evidence type="ECO:0000256" key="1">
    <source>
        <dbReference type="SAM" id="Phobius"/>
    </source>
</evidence>
<dbReference type="Gene3D" id="1.10.3730.20">
    <property type="match status" value="1"/>
</dbReference>
<organism evidence="3 4">
    <name type="scientific">Candidatus Nomurabacteria bacterium GW2011_GWC2_41_8</name>
    <dbReference type="NCBI Taxonomy" id="1618755"/>
    <lineage>
        <taxon>Bacteria</taxon>
        <taxon>Candidatus Nomuraibacteriota</taxon>
    </lineage>
</organism>
<sequence length="105" mass="12029">MFWVIPLIFLILFEIVADIFAKEYSLRDNWYFWGGALLAYVLANMFWLWAIKSGSGLARGAIIFSVSSAVLAIIIGLYFYGEQTNKFQFMGMILGVLALILIFWE</sequence>
<gene>
    <name evidence="3" type="ORF">UU82_C0024G0002</name>
</gene>
<dbReference type="Pfam" id="PF00892">
    <property type="entry name" value="EamA"/>
    <property type="match status" value="1"/>
</dbReference>
<evidence type="ECO:0000259" key="2">
    <source>
        <dbReference type="Pfam" id="PF00892"/>
    </source>
</evidence>
<protein>
    <recommendedName>
        <fullName evidence="2">EamA domain-containing protein</fullName>
    </recommendedName>
</protein>
<accession>A0A0G0XGU2</accession>
<keyword evidence="1" id="KW-0472">Membrane</keyword>
<evidence type="ECO:0000313" key="3">
    <source>
        <dbReference type="EMBL" id="KKS23632.1"/>
    </source>
</evidence>
<feature type="transmembrane region" description="Helical" evidence="1">
    <location>
        <begin position="31"/>
        <end position="49"/>
    </location>
</feature>
<reference evidence="3 4" key="1">
    <citation type="journal article" date="2015" name="Nature">
        <title>rRNA introns, odd ribosomes, and small enigmatic genomes across a large radiation of phyla.</title>
        <authorList>
            <person name="Brown C.T."/>
            <person name="Hug L.A."/>
            <person name="Thomas B.C."/>
            <person name="Sharon I."/>
            <person name="Castelle C.J."/>
            <person name="Singh A."/>
            <person name="Wilkins M.J."/>
            <person name="Williams K.H."/>
            <person name="Banfield J.F."/>
        </authorList>
    </citation>
    <scope>NUCLEOTIDE SEQUENCE [LARGE SCALE GENOMIC DNA]</scope>
</reference>
<dbReference type="AlphaFoldDB" id="A0A0G0XGU2"/>
<feature type="domain" description="EamA" evidence="2">
    <location>
        <begin position="7"/>
        <end position="103"/>
    </location>
</feature>
<comment type="caution">
    <text evidence="3">The sequence shown here is derived from an EMBL/GenBank/DDBJ whole genome shotgun (WGS) entry which is preliminary data.</text>
</comment>
<evidence type="ECO:0000313" key="4">
    <source>
        <dbReference type="Proteomes" id="UP000033949"/>
    </source>
</evidence>
<keyword evidence="1" id="KW-1133">Transmembrane helix</keyword>
<feature type="transmembrane region" description="Helical" evidence="1">
    <location>
        <begin position="61"/>
        <end position="81"/>
    </location>
</feature>
<dbReference type="Proteomes" id="UP000033949">
    <property type="component" value="Unassembled WGS sequence"/>
</dbReference>
<feature type="transmembrane region" description="Helical" evidence="1">
    <location>
        <begin position="87"/>
        <end position="104"/>
    </location>
</feature>
<dbReference type="SUPFAM" id="SSF103481">
    <property type="entry name" value="Multidrug resistance efflux transporter EmrE"/>
    <property type="match status" value="1"/>
</dbReference>
<dbReference type="GO" id="GO:0016020">
    <property type="term" value="C:membrane"/>
    <property type="evidence" value="ECO:0007669"/>
    <property type="project" value="InterPro"/>
</dbReference>
<keyword evidence="1" id="KW-0812">Transmembrane</keyword>